<dbReference type="EMBL" id="CP058905">
    <property type="protein sequence ID" value="QLJ96885.1"/>
    <property type="molecule type" value="Genomic_DNA"/>
</dbReference>
<name>A0A7D6CBB1_9ACTN</name>
<organism evidence="2">
    <name type="scientific">Micromonospora carbonacea</name>
    <dbReference type="NCBI Taxonomy" id="47853"/>
    <lineage>
        <taxon>Bacteria</taxon>
        <taxon>Bacillati</taxon>
        <taxon>Actinomycetota</taxon>
        <taxon>Actinomycetes</taxon>
        <taxon>Micromonosporales</taxon>
        <taxon>Micromonosporaceae</taxon>
        <taxon>Micromonospora</taxon>
    </lineage>
</organism>
<gene>
    <name evidence="2" type="ORF">HZU44_18540</name>
</gene>
<feature type="region of interest" description="Disordered" evidence="1">
    <location>
        <begin position="135"/>
        <end position="159"/>
    </location>
</feature>
<dbReference type="SUPFAM" id="SSF48498">
    <property type="entry name" value="Tetracyclin repressor-like, C-terminal domain"/>
    <property type="match status" value="1"/>
</dbReference>
<dbReference type="AlphaFoldDB" id="A0A7D6CBB1"/>
<dbReference type="Gene3D" id="1.10.357.10">
    <property type="entry name" value="Tetracycline Repressor, domain 2"/>
    <property type="match status" value="1"/>
</dbReference>
<feature type="compositionally biased region" description="Low complexity" evidence="1">
    <location>
        <begin position="137"/>
        <end position="146"/>
    </location>
</feature>
<accession>A0A7D6CBB1</accession>
<dbReference type="InterPro" id="IPR036271">
    <property type="entry name" value="Tet_transcr_reg_TetR-rel_C_sf"/>
</dbReference>
<evidence type="ECO:0000256" key="1">
    <source>
        <dbReference type="SAM" id="MobiDB-lite"/>
    </source>
</evidence>
<proteinExistence type="predicted"/>
<protein>
    <submittedName>
        <fullName evidence="2">TetR/AcrR family transcriptional regulator</fullName>
    </submittedName>
</protein>
<sequence length="211" mass="23192">MNRRFADRDELIAAVFENKIVLYAEVAEAALKDPDPWAGLHRLSRRLARAQLVDRGFADVLTRTFPASLEYEQNRLRAWDAAGKLIVRAKAAAGLRADFVAEDIVMLLLAHAGVVAGSGRVAAIRTRPARSWRVCGPDRPTTSSIPPRSPPTTCAQSLPTAWRRTSRQRIRTGMRKFGPDPVAVARAVCFAVEWPDDVAVGSLVIRPTVQS</sequence>
<evidence type="ECO:0000313" key="2">
    <source>
        <dbReference type="EMBL" id="QLJ96885.1"/>
    </source>
</evidence>
<reference evidence="2" key="1">
    <citation type="submission" date="2020-08" db="EMBL/GenBank/DDBJ databases">
        <title>A bifunctional nitrone conjugated secondary metabolite targeting the ribosome.</title>
        <authorList>
            <person name="Limbrick E.M."/>
            <person name="Graf M."/>
            <person name="Derewacz D.K."/>
            <person name="Nguyen F."/>
            <person name="Spraggins J.M."/>
            <person name="Wieland M."/>
            <person name="Ynigez-Gutierrez A.E."/>
            <person name="Reisman B.J."/>
            <person name="Zinshteyn B."/>
            <person name="McCulloch K."/>
            <person name="Iverson T.M."/>
            <person name="Green R."/>
            <person name="Wilson D.N."/>
            <person name="Bachmann B.O."/>
        </authorList>
    </citation>
    <scope>NUCLEOTIDE SEQUENCE</scope>
    <source>
        <strain evidence="2">Africana</strain>
    </source>
</reference>